<feature type="transmembrane region" description="Helical" evidence="6">
    <location>
        <begin position="121"/>
        <end position="141"/>
    </location>
</feature>
<dbReference type="WBParaSite" id="PSAMB.scaffold5975size10452.g27636.t1">
    <property type="protein sequence ID" value="PSAMB.scaffold5975size10452.g27636.t1"/>
    <property type="gene ID" value="PSAMB.scaffold5975size10452.g27636"/>
</dbReference>
<keyword evidence="5 6" id="KW-0472">Membrane</keyword>
<dbReference type="Gene3D" id="1.20.140.150">
    <property type="match status" value="1"/>
</dbReference>
<feature type="signal peptide" evidence="7">
    <location>
        <begin position="1"/>
        <end position="19"/>
    </location>
</feature>
<comment type="similarity">
    <text evidence="2">Belongs to the clarin family.</text>
</comment>
<organism evidence="8 9">
    <name type="scientific">Plectus sambesii</name>
    <dbReference type="NCBI Taxonomy" id="2011161"/>
    <lineage>
        <taxon>Eukaryota</taxon>
        <taxon>Metazoa</taxon>
        <taxon>Ecdysozoa</taxon>
        <taxon>Nematoda</taxon>
        <taxon>Chromadorea</taxon>
        <taxon>Plectida</taxon>
        <taxon>Plectina</taxon>
        <taxon>Plectoidea</taxon>
        <taxon>Plectidae</taxon>
        <taxon>Plectus</taxon>
    </lineage>
</organism>
<comment type="subcellular location">
    <subcellularLocation>
        <location evidence="1">Membrane</location>
        <topology evidence="1">Multi-pass membrane protein</topology>
    </subcellularLocation>
</comment>
<evidence type="ECO:0000256" key="1">
    <source>
        <dbReference type="ARBA" id="ARBA00004141"/>
    </source>
</evidence>
<evidence type="ECO:0000256" key="7">
    <source>
        <dbReference type="SAM" id="SignalP"/>
    </source>
</evidence>
<dbReference type="PANTHER" id="PTHR31548">
    <property type="entry name" value="CLARIN"/>
    <property type="match status" value="1"/>
</dbReference>
<dbReference type="Pfam" id="PF25807">
    <property type="entry name" value="Clarin-2"/>
    <property type="match status" value="1"/>
</dbReference>
<feature type="chain" id="PRO_5037184973" evidence="7">
    <location>
        <begin position="20"/>
        <end position="163"/>
    </location>
</feature>
<dbReference type="GO" id="GO:0016020">
    <property type="term" value="C:membrane"/>
    <property type="evidence" value="ECO:0007669"/>
    <property type="project" value="UniProtKB-SubCell"/>
</dbReference>
<evidence type="ECO:0000256" key="5">
    <source>
        <dbReference type="ARBA" id="ARBA00023136"/>
    </source>
</evidence>
<evidence type="ECO:0000256" key="4">
    <source>
        <dbReference type="ARBA" id="ARBA00022989"/>
    </source>
</evidence>
<dbReference type="GO" id="GO:0007605">
    <property type="term" value="P:sensory perception of sound"/>
    <property type="evidence" value="ECO:0007669"/>
    <property type="project" value="UniProtKB-ARBA"/>
</dbReference>
<name>A0A914WZ11_9BILA</name>
<dbReference type="PANTHER" id="PTHR31548:SF1">
    <property type="entry name" value="LD47387P"/>
    <property type="match status" value="1"/>
</dbReference>
<keyword evidence="7" id="KW-0732">Signal</keyword>
<dbReference type="Proteomes" id="UP000887566">
    <property type="component" value="Unplaced"/>
</dbReference>
<keyword evidence="4 6" id="KW-1133">Transmembrane helix</keyword>
<keyword evidence="8" id="KW-1185">Reference proteome</keyword>
<proteinExistence type="inferred from homology"/>
<dbReference type="InterPro" id="IPR026748">
    <property type="entry name" value="Clarin"/>
</dbReference>
<evidence type="ECO:0000256" key="3">
    <source>
        <dbReference type="ARBA" id="ARBA00022692"/>
    </source>
</evidence>
<dbReference type="AlphaFoldDB" id="A0A914WZ11"/>
<feature type="transmembrane region" description="Helical" evidence="6">
    <location>
        <begin position="87"/>
        <end position="109"/>
    </location>
</feature>
<evidence type="ECO:0000256" key="6">
    <source>
        <dbReference type="SAM" id="Phobius"/>
    </source>
</evidence>
<evidence type="ECO:0000313" key="8">
    <source>
        <dbReference type="Proteomes" id="UP000887566"/>
    </source>
</evidence>
<protein>
    <submittedName>
        <fullName evidence="9">Uncharacterized protein</fullName>
    </submittedName>
</protein>
<sequence>MNTCRRVSVFLSFVAFCAAVAMIGTALATESWVQATPVFEEQNTTGNSVHAGLFWGVRRLNYGLGVRENRFSVFDELNKGVSFMTKSIWVCIVVFAALSLLWTTVGIVFSLVNTVIKPIETIAGPIGIYLWSGLACTWLSFLEHNSSFSFARIFKCHRARLKS</sequence>
<accession>A0A914WZ11</accession>
<reference evidence="9" key="1">
    <citation type="submission" date="2022-11" db="UniProtKB">
        <authorList>
            <consortium name="WormBaseParasite"/>
        </authorList>
    </citation>
    <scope>IDENTIFICATION</scope>
</reference>
<evidence type="ECO:0000313" key="9">
    <source>
        <dbReference type="WBParaSite" id="PSAMB.scaffold5975size10452.g27636.t1"/>
    </source>
</evidence>
<evidence type="ECO:0000256" key="2">
    <source>
        <dbReference type="ARBA" id="ARBA00005787"/>
    </source>
</evidence>
<keyword evidence="3 6" id="KW-0812">Transmembrane</keyword>